<dbReference type="Gene3D" id="3.30.70.100">
    <property type="match status" value="1"/>
</dbReference>
<gene>
    <name evidence="1" type="ORF">K431DRAFT_285211</name>
</gene>
<reference evidence="1" key="1">
    <citation type="journal article" date="2020" name="Stud. Mycol.">
        <title>101 Dothideomycetes genomes: a test case for predicting lifestyles and emergence of pathogens.</title>
        <authorList>
            <person name="Haridas S."/>
            <person name="Albert R."/>
            <person name="Binder M."/>
            <person name="Bloem J."/>
            <person name="Labutti K."/>
            <person name="Salamov A."/>
            <person name="Andreopoulos B."/>
            <person name="Baker S."/>
            <person name="Barry K."/>
            <person name="Bills G."/>
            <person name="Bluhm B."/>
            <person name="Cannon C."/>
            <person name="Castanera R."/>
            <person name="Culley D."/>
            <person name="Daum C."/>
            <person name="Ezra D."/>
            <person name="Gonzalez J."/>
            <person name="Henrissat B."/>
            <person name="Kuo A."/>
            <person name="Liang C."/>
            <person name="Lipzen A."/>
            <person name="Lutzoni F."/>
            <person name="Magnuson J."/>
            <person name="Mondo S."/>
            <person name="Nolan M."/>
            <person name="Ohm R."/>
            <person name="Pangilinan J."/>
            <person name="Park H.-J."/>
            <person name="Ramirez L."/>
            <person name="Alfaro M."/>
            <person name="Sun H."/>
            <person name="Tritt A."/>
            <person name="Yoshinaga Y."/>
            <person name="Zwiers L.-H."/>
            <person name="Turgeon B."/>
            <person name="Goodwin S."/>
            <person name="Spatafora J."/>
            <person name="Crous P."/>
            <person name="Grigoriev I."/>
        </authorList>
    </citation>
    <scope>NUCLEOTIDE SEQUENCE</scope>
    <source>
        <strain evidence="1">CBS 116435</strain>
    </source>
</reference>
<dbReference type="PANTHER" id="PTHR40257">
    <property type="match status" value="1"/>
</dbReference>
<protein>
    <recommendedName>
        <fullName evidence="3">DUF1330 domain-containing protein</fullName>
    </recommendedName>
</protein>
<accession>A0A9P4UNQ7</accession>
<dbReference type="PANTHER" id="PTHR40257:SF1">
    <property type="entry name" value="DUF1330 DOMAIN-CONTAINING PROTEIN"/>
    <property type="match status" value="1"/>
</dbReference>
<dbReference type="EMBL" id="MU003794">
    <property type="protein sequence ID" value="KAF2720944.1"/>
    <property type="molecule type" value="Genomic_DNA"/>
</dbReference>
<proteinExistence type="predicted"/>
<sequence>MPLTTVHLLKLSSNATISQYLRILCSGDIKPLIVARAVRWIIKPEKLSRHRLLRVEWDLMLIMTIATPLPKTCLSASWVTDHWSITAGIPSRLLTGFEERNRRLLSPQAGDVPPLTGALEKPLLADNSQGLELSSDLRDWANGFKLGQDGAVSMLNLLAFLPTDAAHESYMRYGAAFAESIGSRRGGNAKLVGKVVSNQGTDNEDEGGWDEIALAHYPSINHFIDMLASEDYQEVNHRDRLPALKDTCILCTSELSPDLNIGKARL</sequence>
<organism evidence="1 2">
    <name type="scientific">Polychaeton citri CBS 116435</name>
    <dbReference type="NCBI Taxonomy" id="1314669"/>
    <lineage>
        <taxon>Eukaryota</taxon>
        <taxon>Fungi</taxon>
        <taxon>Dikarya</taxon>
        <taxon>Ascomycota</taxon>
        <taxon>Pezizomycotina</taxon>
        <taxon>Dothideomycetes</taxon>
        <taxon>Dothideomycetidae</taxon>
        <taxon>Capnodiales</taxon>
        <taxon>Capnodiaceae</taxon>
        <taxon>Polychaeton</taxon>
    </lineage>
</organism>
<dbReference type="AlphaFoldDB" id="A0A9P4UNQ7"/>
<evidence type="ECO:0000313" key="2">
    <source>
        <dbReference type="Proteomes" id="UP000799441"/>
    </source>
</evidence>
<name>A0A9P4UNQ7_9PEZI</name>
<evidence type="ECO:0008006" key="3">
    <source>
        <dbReference type="Google" id="ProtNLM"/>
    </source>
</evidence>
<dbReference type="OrthoDB" id="265717at2759"/>
<keyword evidence="2" id="KW-1185">Reference proteome</keyword>
<dbReference type="Proteomes" id="UP000799441">
    <property type="component" value="Unassembled WGS sequence"/>
</dbReference>
<comment type="caution">
    <text evidence="1">The sequence shown here is derived from an EMBL/GenBank/DDBJ whole genome shotgun (WGS) entry which is preliminary data.</text>
</comment>
<evidence type="ECO:0000313" key="1">
    <source>
        <dbReference type="EMBL" id="KAF2720944.1"/>
    </source>
</evidence>